<feature type="non-terminal residue" evidence="2">
    <location>
        <position position="235"/>
    </location>
</feature>
<accession>A0A075A039</accession>
<keyword evidence="3" id="KW-1185">Reference proteome</keyword>
<proteinExistence type="predicted"/>
<dbReference type="CTD" id="20327642"/>
<dbReference type="RefSeq" id="XP_009167320.1">
    <property type="nucleotide sequence ID" value="XM_009169056.1"/>
</dbReference>
<feature type="region of interest" description="Disordered" evidence="1">
    <location>
        <begin position="153"/>
        <end position="179"/>
    </location>
</feature>
<dbReference type="KEGG" id="ovi:T265_13475"/>
<dbReference type="GeneID" id="20327642"/>
<evidence type="ECO:0000313" key="3">
    <source>
        <dbReference type="Proteomes" id="UP000054324"/>
    </source>
</evidence>
<name>A0A075A039_OPIVI</name>
<reference evidence="2 3" key="1">
    <citation type="submission" date="2013-11" db="EMBL/GenBank/DDBJ databases">
        <title>Opisthorchis viverrini - life in the bile duct.</title>
        <authorList>
            <person name="Young N.D."/>
            <person name="Nagarajan N."/>
            <person name="Lin S.J."/>
            <person name="Korhonen P.K."/>
            <person name="Jex A.R."/>
            <person name="Hall R.S."/>
            <person name="Safavi-Hemami H."/>
            <person name="Kaewkong W."/>
            <person name="Bertrand D."/>
            <person name="Gao S."/>
            <person name="Seet Q."/>
            <person name="Wongkham S."/>
            <person name="Teh B.T."/>
            <person name="Wongkham C."/>
            <person name="Intapan P.M."/>
            <person name="Maleewong W."/>
            <person name="Yang X."/>
            <person name="Hu M."/>
            <person name="Wang Z."/>
            <person name="Hofmann A."/>
            <person name="Sternberg P.W."/>
            <person name="Tan P."/>
            <person name="Wang J."/>
            <person name="Gasser R.B."/>
        </authorList>
    </citation>
    <scope>NUCLEOTIDE SEQUENCE [LARGE SCALE GENOMIC DNA]</scope>
</reference>
<protein>
    <submittedName>
        <fullName evidence="2">Uncharacterized protein</fullName>
    </submittedName>
</protein>
<dbReference type="OrthoDB" id="6261007at2759"/>
<gene>
    <name evidence="2" type="ORF">T265_13475</name>
</gene>
<dbReference type="EMBL" id="KL596688">
    <property type="protein sequence ID" value="KER28930.1"/>
    <property type="molecule type" value="Genomic_DNA"/>
</dbReference>
<dbReference type="Proteomes" id="UP000054324">
    <property type="component" value="Unassembled WGS sequence"/>
</dbReference>
<organism evidence="2 3">
    <name type="scientific">Opisthorchis viverrini</name>
    <name type="common">Southeast Asian liver fluke</name>
    <dbReference type="NCBI Taxonomy" id="6198"/>
    <lineage>
        <taxon>Eukaryota</taxon>
        <taxon>Metazoa</taxon>
        <taxon>Spiralia</taxon>
        <taxon>Lophotrochozoa</taxon>
        <taxon>Platyhelminthes</taxon>
        <taxon>Trematoda</taxon>
        <taxon>Digenea</taxon>
        <taxon>Opisthorchiida</taxon>
        <taxon>Opisthorchiata</taxon>
        <taxon>Opisthorchiidae</taxon>
        <taxon>Opisthorchis</taxon>
    </lineage>
</organism>
<evidence type="ECO:0000313" key="2">
    <source>
        <dbReference type="EMBL" id="KER28930.1"/>
    </source>
</evidence>
<feature type="compositionally biased region" description="Low complexity" evidence="1">
    <location>
        <begin position="168"/>
        <end position="179"/>
    </location>
</feature>
<sequence>MTMNSSFFSSEENSQTAYKINAFDGCSPLSSYLDDTRFRNQKSTYESSTKAVKHLKQDNLALKDLGCVNKSLNEGFSEPNNNSTYGKEIRQAYTEFLRCSSPKLQKIRDRLRSVRNEFIKHKSDCEKNKKMFPQEVLLRIKKELQHATDSLFTEPISEDGPHRTPQFLHSSDPSDLSDHAPPNMDLCKCEALCNRIQNSITKTTHILLDLRANMEEYLKQGGSGNSQRLVDDTRE</sequence>
<dbReference type="AlphaFoldDB" id="A0A075A039"/>
<evidence type="ECO:0000256" key="1">
    <source>
        <dbReference type="SAM" id="MobiDB-lite"/>
    </source>
</evidence>